<evidence type="ECO:0000256" key="5">
    <source>
        <dbReference type="ARBA" id="ARBA00022801"/>
    </source>
</evidence>
<dbReference type="RefSeq" id="XP_062750899.1">
    <property type="nucleotide sequence ID" value="XM_062894200.1"/>
</dbReference>
<evidence type="ECO:0000313" key="10">
    <source>
        <dbReference type="Proteomes" id="UP001273209"/>
    </source>
</evidence>
<accession>A0AAE1I5Y1</accession>
<name>A0AAE1I5Y1_9HYPO</name>
<evidence type="ECO:0000256" key="2">
    <source>
        <dbReference type="ARBA" id="ARBA00022722"/>
    </source>
</evidence>
<dbReference type="SUPFAM" id="SSF48537">
    <property type="entry name" value="Phospholipase C/P1 nuclease"/>
    <property type="match status" value="1"/>
</dbReference>
<keyword evidence="3" id="KW-0479">Metal-binding</keyword>
<feature type="chain" id="PRO_5042292953" description="S1/P1 Nuclease" evidence="8">
    <location>
        <begin position="21"/>
        <end position="305"/>
    </location>
</feature>
<evidence type="ECO:0000256" key="8">
    <source>
        <dbReference type="SAM" id="SignalP"/>
    </source>
</evidence>
<keyword evidence="5" id="KW-0378">Hydrolase</keyword>
<dbReference type="GO" id="GO:0003676">
    <property type="term" value="F:nucleic acid binding"/>
    <property type="evidence" value="ECO:0007669"/>
    <property type="project" value="InterPro"/>
</dbReference>
<dbReference type="EMBL" id="JAWRVG010000066">
    <property type="protein sequence ID" value="KAK4061996.1"/>
    <property type="molecule type" value="Genomic_DNA"/>
</dbReference>
<evidence type="ECO:0000313" key="9">
    <source>
        <dbReference type="EMBL" id="KAK4061996.1"/>
    </source>
</evidence>
<evidence type="ECO:0000256" key="7">
    <source>
        <dbReference type="ARBA" id="ARBA00023180"/>
    </source>
</evidence>
<dbReference type="InterPro" id="IPR008947">
    <property type="entry name" value="PLipase_C/P1_nuclease_dom_sf"/>
</dbReference>
<dbReference type="PANTHER" id="PTHR33146:SF26">
    <property type="entry name" value="ENDONUCLEASE 4"/>
    <property type="match status" value="1"/>
</dbReference>
<sequence length="305" mass="34804">MKLSIELAVLGLVSLPGVTAWGPLGHQTAAYVATYFVSNSTAAYFKDLLDNKNDDYLASIAVFADDIKDDPEGKFTKNFHFIDAHDKPYKDCNVDYERDCKKDGCVISALTNYTKQAIDRELPEEDRRFAVKLLVHFIGDLHQPLHNEDVGQGGTKIWVKWQSERRTLHSVWDSAIPEEMAEHLNERRKRPTLAWALEWASELSDEISNGKFASERDSWLKSFDLSDPLKTAMHWSNEANDIVCSNVFYEHYGPEEIKHKELSNDYYDQAAPVVEKQIARAGYRMAAWLNEIARNKWGGESNGEL</sequence>
<keyword evidence="6" id="KW-1015">Disulfide bond</keyword>
<dbReference type="CDD" id="cd11010">
    <property type="entry name" value="S1-P1_nuclease"/>
    <property type="match status" value="1"/>
</dbReference>
<proteinExistence type="inferred from homology"/>
<keyword evidence="8" id="KW-0732">Signal</keyword>
<keyword evidence="7" id="KW-0325">Glycoprotein</keyword>
<comment type="similarity">
    <text evidence="1">Belongs to the nuclease type I family.</text>
</comment>
<dbReference type="AlphaFoldDB" id="A0AAE1I5Y1"/>
<dbReference type="GO" id="GO:0046872">
    <property type="term" value="F:metal ion binding"/>
    <property type="evidence" value="ECO:0007669"/>
    <property type="project" value="UniProtKB-KW"/>
</dbReference>
<dbReference type="GO" id="GO:0006308">
    <property type="term" value="P:DNA catabolic process"/>
    <property type="evidence" value="ECO:0007669"/>
    <property type="project" value="InterPro"/>
</dbReference>
<dbReference type="Pfam" id="PF02265">
    <property type="entry name" value="S1-P1_nuclease"/>
    <property type="match status" value="1"/>
</dbReference>
<keyword evidence="4" id="KW-0255">Endonuclease</keyword>
<reference evidence="9" key="1">
    <citation type="submission" date="2023-11" db="EMBL/GenBank/DDBJ databases">
        <title>The genome sequences of three competitors of mushroom-forming fungi.</title>
        <authorList>
            <person name="Beijen E."/>
            <person name="Ohm R.A."/>
        </authorList>
    </citation>
    <scope>NUCLEOTIDE SEQUENCE</scope>
    <source>
        <strain evidence="9">CBS 100526</strain>
    </source>
</reference>
<dbReference type="Proteomes" id="UP001273209">
    <property type="component" value="Unassembled WGS sequence"/>
</dbReference>
<evidence type="ECO:0000256" key="1">
    <source>
        <dbReference type="ARBA" id="ARBA00009547"/>
    </source>
</evidence>
<dbReference type="PANTHER" id="PTHR33146">
    <property type="entry name" value="ENDONUCLEASE 4"/>
    <property type="match status" value="1"/>
</dbReference>
<keyword evidence="2" id="KW-0540">Nuclease</keyword>
<comment type="caution">
    <text evidence="9">The sequence shown here is derived from an EMBL/GenBank/DDBJ whole genome shotgun (WGS) entry which is preliminary data.</text>
</comment>
<evidence type="ECO:0000256" key="6">
    <source>
        <dbReference type="ARBA" id="ARBA00023157"/>
    </source>
</evidence>
<feature type="signal peptide" evidence="8">
    <location>
        <begin position="1"/>
        <end position="20"/>
    </location>
</feature>
<protein>
    <recommendedName>
        <fullName evidence="11">S1/P1 Nuclease</fullName>
    </recommendedName>
</protein>
<keyword evidence="10" id="KW-1185">Reference proteome</keyword>
<dbReference type="Gene3D" id="1.10.575.10">
    <property type="entry name" value="P1 Nuclease"/>
    <property type="match status" value="1"/>
</dbReference>
<dbReference type="GO" id="GO:0004519">
    <property type="term" value="F:endonuclease activity"/>
    <property type="evidence" value="ECO:0007669"/>
    <property type="project" value="UniProtKB-KW"/>
</dbReference>
<evidence type="ECO:0008006" key="11">
    <source>
        <dbReference type="Google" id="ProtNLM"/>
    </source>
</evidence>
<organism evidence="9 10">
    <name type="scientific">Trichoderma aggressivum f. europaeum</name>
    <dbReference type="NCBI Taxonomy" id="173218"/>
    <lineage>
        <taxon>Eukaryota</taxon>
        <taxon>Fungi</taxon>
        <taxon>Dikarya</taxon>
        <taxon>Ascomycota</taxon>
        <taxon>Pezizomycotina</taxon>
        <taxon>Sordariomycetes</taxon>
        <taxon>Hypocreomycetidae</taxon>
        <taxon>Hypocreales</taxon>
        <taxon>Hypocreaceae</taxon>
        <taxon>Trichoderma</taxon>
    </lineage>
</organism>
<dbReference type="InterPro" id="IPR003154">
    <property type="entry name" value="S1/P1nuclease"/>
</dbReference>
<evidence type="ECO:0000256" key="4">
    <source>
        <dbReference type="ARBA" id="ARBA00022759"/>
    </source>
</evidence>
<gene>
    <name evidence="9" type="ORF">Triagg1_10159</name>
</gene>
<dbReference type="GeneID" id="87914104"/>
<dbReference type="GO" id="GO:0016788">
    <property type="term" value="F:hydrolase activity, acting on ester bonds"/>
    <property type="evidence" value="ECO:0007669"/>
    <property type="project" value="InterPro"/>
</dbReference>
<evidence type="ECO:0000256" key="3">
    <source>
        <dbReference type="ARBA" id="ARBA00022723"/>
    </source>
</evidence>